<dbReference type="GO" id="GO:0008270">
    <property type="term" value="F:zinc ion binding"/>
    <property type="evidence" value="ECO:0007669"/>
    <property type="project" value="UniProtKB-KW"/>
</dbReference>
<dbReference type="PROSITE" id="PS00028">
    <property type="entry name" value="ZINC_FINGER_C2H2_1"/>
    <property type="match status" value="1"/>
</dbReference>
<evidence type="ECO:0000259" key="2">
    <source>
        <dbReference type="PROSITE" id="PS50157"/>
    </source>
</evidence>
<evidence type="ECO:0000256" key="1">
    <source>
        <dbReference type="PROSITE-ProRule" id="PRU00042"/>
    </source>
</evidence>
<evidence type="ECO:0000313" key="4">
    <source>
        <dbReference type="Proteomes" id="UP000324832"/>
    </source>
</evidence>
<protein>
    <recommendedName>
        <fullName evidence="2">C2H2-type domain-containing protein</fullName>
    </recommendedName>
</protein>
<gene>
    <name evidence="3" type="ORF">LSINAPIS_LOCUS11965</name>
</gene>
<reference evidence="3 4" key="1">
    <citation type="submission" date="2017-07" db="EMBL/GenBank/DDBJ databases">
        <authorList>
            <person name="Talla V."/>
            <person name="Backstrom N."/>
        </authorList>
    </citation>
    <scope>NUCLEOTIDE SEQUENCE [LARGE SCALE GENOMIC DNA]</scope>
</reference>
<feature type="domain" description="C2H2-type" evidence="2">
    <location>
        <begin position="29"/>
        <end position="57"/>
    </location>
</feature>
<organism evidence="3 4">
    <name type="scientific">Leptidea sinapis</name>
    <dbReference type="NCBI Taxonomy" id="189913"/>
    <lineage>
        <taxon>Eukaryota</taxon>
        <taxon>Metazoa</taxon>
        <taxon>Ecdysozoa</taxon>
        <taxon>Arthropoda</taxon>
        <taxon>Hexapoda</taxon>
        <taxon>Insecta</taxon>
        <taxon>Pterygota</taxon>
        <taxon>Neoptera</taxon>
        <taxon>Endopterygota</taxon>
        <taxon>Lepidoptera</taxon>
        <taxon>Glossata</taxon>
        <taxon>Ditrysia</taxon>
        <taxon>Papilionoidea</taxon>
        <taxon>Pieridae</taxon>
        <taxon>Dismorphiinae</taxon>
        <taxon>Leptidea</taxon>
    </lineage>
</organism>
<dbReference type="AlphaFoldDB" id="A0A5E4QU95"/>
<dbReference type="EMBL" id="FZQP02005443">
    <property type="protein sequence ID" value="VVD01577.1"/>
    <property type="molecule type" value="Genomic_DNA"/>
</dbReference>
<evidence type="ECO:0000313" key="3">
    <source>
        <dbReference type="EMBL" id="VVD01577.1"/>
    </source>
</evidence>
<dbReference type="PROSITE" id="PS50157">
    <property type="entry name" value="ZINC_FINGER_C2H2_2"/>
    <property type="match status" value="1"/>
</dbReference>
<keyword evidence="4" id="KW-1185">Reference proteome</keyword>
<keyword evidence="1" id="KW-0863">Zinc-finger</keyword>
<proteinExistence type="predicted"/>
<dbReference type="Proteomes" id="UP000324832">
    <property type="component" value="Unassembled WGS sequence"/>
</dbReference>
<keyword evidence="1" id="KW-0479">Metal-binding</keyword>
<dbReference type="InterPro" id="IPR013087">
    <property type="entry name" value="Znf_C2H2_type"/>
</dbReference>
<keyword evidence="1" id="KW-0862">Zinc</keyword>
<accession>A0A5E4QU95</accession>
<name>A0A5E4QU95_9NEOP</name>
<sequence length="110" mass="12587">MKILLTNFFYQLTSQPMPRNNGPDLLALYSCVICHDIFTTEADLLDHTIFFHASDRPRDDSKVTSNNEELPSENSFQMAQVSKLIGSFAVCVNAYYQQLWNVLRMNSYAA</sequence>